<reference evidence="1 2" key="1">
    <citation type="submission" date="2020-07" db="EMBL/GenBank/DDBJ databases">
        <title>Endozoicomonas sp. nov., isolated from sediment.</title>
        <authorList>
            <person name="Gu T."/>
        </authorList>
    </citation>
    <scope>NUCLEOTIDE SEQUENCE [LARGE SCALE GENOMIC DNA]</scope>
    <source>
        <strain evidence="1 2">SM1973</strain>
    </source>
</reference>
<proteinExistence type="predicted"/>
<comment type="caution">
    <text evidence="1">The sequence shown here is derived from an EMBL/GenBank/DDBJ whole genome shotgun (WGS) entry which is preliminary data.</text>
</comment>
<accession>A0A853IAK4</accession>
<gene>
    <name evidence="1" type="ORF">H0A36_13675</name>
</gene>
<dbReference type="Proteomes" id="UP000569732">
    <property type="component" value="Unassembled WGS sequence"/>
</dbReference>
<protein>
    <submittedName>
        <fullName evidence="1">Uncharacterized protein</fullName>
    </submittedName>
</protein>
<name>A0A853IAK4_9GAMM</name>
<dbReference type="EMBL" id="JACCKB010000020">
    <property type="protein sequence ID" value="NYZ67064.1"/>
    <property type="molecule type" value="Genomic_DNA"/>
</dbReference>
<dbReference type="RefSeq" id="WP_180569085.1">
    <property type="nucleotide sequence ID" value="NZ_JACCKB010000020.1"/>
</dbReference>
<keyword evidence="2" id="KW-1185">Reference proteome</keyword>
<evidence type="ECO:0000313" key="1">
    <source>
        <dbReference type="EMBL" id="NYZ67064.1"/>
    </source>
</evidence>
<organism evidence="1 2">
    <name type="scientific">Spartinivicinus marinus</name>
    <dbReference type="NCBI Taxonomy" id="2994442"/>
    <lineage>
        <taxon>Bacteria</taxon>
        <taxon>Pseudomonadati</taxon>
        <taxon>Pseudomonadota</taxon>
        <taxon>Gammaproteobacteria</taxon>
        <taxon>Oceanospirillales</taxon>
        <taxon>Zooshikellaceae</taxon>
        <taxon>Spartinivicinus</taxon>
    </lineage>
</organism>
<sequence length="264" mass="30444">MKPKNKITKVMQQRSTSSSSEYNSLVSELISLDQRIFNHDKKSKSLVDKVFKDKSDDDNIACIIYRGVHPIGYCFIKVIYTAYNNKPIRLLQGIVGSLPGNHGSNLIFPTYLKLCTKFLFDFWRKTYAVGFITNPALYGNVAKFSYRCYPSLTNQDSSSDEAIILYKAVKLWNVIAIKNTNSPYFITEDLQAIDTYNKEPRNQEEAFFFKYNPKFRQGNYLGFCTRFSLFRMLQCITYLGLKRILKSNKGIPSKSIPQGSRNRT</sequence>
<evidence type="ECO:0000313" key="2">
    <source>
        <dbReference type="Proteomes" id="UP000569732"/>
    </source>
</evidence>
<dbReference type="AlphaFoldDB" id="A0A853IAK4"/>